<feature type="signal peptide" evidence="2">
    <location>
        <begin position="1"/>
        <end position="25"/>
    </location>
</feature>
<evidence type="ECO:0000313" key="3">
    <source>
        <dbReference type="EMBL" id="CAA6810434.1"/>
    </source>
</evidence>
<dbReference type="AlphaFoldDB" id="A0A6S6SWF7"/>
<dbReference type="EMBL" id="CACVAY010000044">
    <property type="protein sequence ID" value="CAA6810434.1"/>
    <property type="molecule type" value="Genomic_DNA"/>
</dbReference>
<dbReference type="InterPro" id="IPR021253">
    <property type="entry name" value="ZrgA-like"/>
</dbReference>
<sequence length="213" mass="23827">MERRLPTKFAITLFLQLAIASSAYSNGHSEHAHEKKTHDKTEDSHDRVQHGSHEHGAARLTVAKTDQGLEIMLESPAANLFGFEHKAHDKEEHETIHQVKEKLEAGETLFTMNDAAKCTLSKAAIESDIVSSHKKEKHDNEHKDDHESHDHEKERTHSDVEVAWVFTCESPAALKSVDTTLFSQFPKGFEQLNVEWISNDGAGTSTLKSDGTI</sequence>
<feature type="chain" id="PRO_5028148350" evidence="2">
    <location>
        <begin position="26"/>
        <end position="213"/>
    </location>
</feature>
<feature type="compositionally biased region" description="Basic and acidic residues" evidence="1">
    <location>
        <begin position="28"/>
        <end position="57"/>
    </location>
</feature>
<evidence type="ECO:0000256" key="1">
    <source>
        <dbReference type="SAM" id="MobiDB-lite"/>
    </source>
</evidence>
<feature type="compositionally biased region" description="Basic and acidic residues" evidence="1">
    <location>
        <begin position="131"/>
        <end position="156"/>
    </location>
</feature>
<evidence type="ECO:0000256" key="2">
    <source>
        <dbReference type="SAM" id="SignalP"/>
    </source>
</evidence>
<feature type="region of interest" description="Disordered" evidence="1">
    <location>
        <begin position="26"/>
        <end position="59"/>
    </location>
</feature>
<keyword evidence="2" id="KW-0732">Signal</keyword>
<protein>
    <submittedName>
        <fullName evidence="3">DUF2796 domain-containing protein</fullName>
    </submittedName>
</protein>
<feature type="region of interest" description="Disordered" evidence="1">
    <location>
        <begin position="130"/>
        <end position="156"/>
    </location>
</feature>
<accession>A0A6S6SWF7</accession>
<dbReference type="Pfam" id="PF10986">
    <property type="entry name" value="ZrgA"/>
    <property type="match status" value="1"/>
</dbReference>
<reference evidence="3" key="1">
    <citation type="submission" date="2020-01" db="EMBL/GenBank/DDBJ databases">
        <authorList>
            <person name="Meier V. D."/>
            <person name="Meier V D."/>
        </authorList>
    </citation>
    <scope>NUCLEOTIDE SEQUENCE</scope>
    <source>
        <strain evidence="3">HLG_WM_MAG_07</strain>
    </source>
</reference>
<gene>
    <name evidence="3" type="ORF">HELGO_WM35613</name>
</gene>
<name>A0A6S6SWF7_9GAMM</name>
<organism evidence="3">
    <name type="scientific">uncultured Thiotrichaceae bacterium</name>
    <dbReference type="NCBI Taxonomy" id="298394"/>
    <lineage>
        <taxon>Bacteria</taxon>
        <taxon>Pseudomonadati</taxon>
        <taxon>Pseudomonadota</taxon>
        <taxon>Gammaproteobacteria</taxon>
        <taxon>Thiotrichales</taxon>
        <taxon>Thiotrichaceae</taxon>
        <taxon>environmental samples</taxon>
    </lineage>
</organism>
<feature type="non-terminal residue" evidence="3">
    <location>
        <position position="213"/>
    </location>
</feature>
<proteinExistence type="predicted"/>